<keyword evidence="5" id="KW-0677">Repeat</keyword>
<evidence type="ECO:0000256" key="3">
    <source>
        <dbReference type="ARBA" id="ARBA00022692"/>
    </source>
</evidence>
<comment type="subcellular location">
    <subcellularLocation>
        <location evidence="1">Cell membrane</location>
        <topology evidence="1">Single-pass type I membrane protein</topology>
    </subcellularLocation>
</comment>
<keyword evidence="14" id="KW-1185">Reference proteome</keyword>
<sequence length="526" mass="57713">MSNNGFSNTDVANIMKYISLVFVISTLLATKCSGQINRPPEFVSGGDMDKFSLKEDTPVGTSVYTLRARDPENTRVHYYISGDSLSVERDSGVVKLMRPLDREVQSSTEVIISITDESVAGLQPNTISIRREILILDQNDNPPKFQNAPYSFSLDETTVPGTVIYSDIIVTDADMGANAEMKLSCLNKVTPAACQKFEIQSVAISSGRIKGEIVLTEPVDYEEQTSYTMSIEAEDLAEFGRLKSTTNILINVKDIQDQPPVFQNAPFTATVLENSAKGTSVLNLVVRDGDAGDPREVVLMIENDNNGYFQLGEISKDDRKVYTTTLQTNNPIDREDEGIIENGGLYMFQIKAIELVDGAPIGESSVSNVTIVVGDVNDQAPLFNQREFNVTISEDIGTNTPLPGLNIVVTDMDVGDNAKFTLVLEDILNSEGMFAVFPSVAIGRTPVIIRVINANELDYEKPENRLFMFKVKAVQEGFDSDSAVVTVMLTDANDNAPVFENDQYTLHVSENVAPGTSVFTLFHESQ</sequence>
<keyword evidence="7" id="KW-0130">Cell adhesion</keyword>
<dbReference type="InterPro" id="IPR002126">
    <property type="entry name" value="Cadherin-like_dom"/>
</dbReference>
<dbReference type="PRINTS" id="PR00205">
    <property type="entry name" value="CADHERIN"/>
</dbReference>
<dbReference type="FunFam" id="2.60.40.60:FF:000168">
    <property type="entry name" value="Cadherin-related family member 2"/>
    <property type="match status" value="1"/>
</dbReference>
<evidence type="ECO:0000313" key="13">
    <source>
        <dbReference type="EMBL" id="GIY28320.1"/>
    </source>
</evidence>
<keyword evidence="3" id="KW-0812">Transmembrane</keyword>
<dbReference type="PANTHER" id="PTHR24027">
    <property type="entry name" value="CADHERIN-23"/>
    <property type="match status" value="1"/>
</dbReference>
<dbReference type="GO" id="GO:0007156">
    <property type="term" value="P:homophilic cell adhesion via plasma membrane adhesion molecules"/>
    <property type="evidence" value="ECO:0007669"/>
    <property type="project" value="InterPro"/>
</dbReference>
<evidence type="ECO:0000259" key="12">
    <source>
        <dbReference type="PROSITE" id="PS50268"/>
    </source>
</evidence>
<evidence type="ECO:0000256" key="5">
    <source>
        <dbReference type="ARBA" id="ARBA00022737"/>
    </source>
</evidence>
<dbReference type="FunFam" id="2.60.40.60:FF:000296">
    <property type="entry name" value="Cadherin 74A, isoform A"/>
    <property type="match status" value="1"/>
</dbReference>
<gene>
    <name evidence="13" type="primary">Cad87A</name>
    <name evidence="13" type="ORF">CDAR_230691</name>
</gene>
<comment type="caution">
    <text evidence="13">The sequence shown here is derived from an EMBL/GenBank/DDBJ whole genome shotgun (WGS) entry which is preliminary data.</text>
</comment>
<evidence type="ECO:0000313" key="14">
    <source>
        <dbReference type="Proteomes" id="UP001054837"/>
    </source>
</evidence>
<feature type="domain" description="Cadherin" evidence="12">
    <location>
        <begin position="51"/>
        <end position="145"/>
    </location>
</feature>
<keyword evidence="2" id="KW-1003">Cell membrane</keyword>
<organism evidence="13 14">
    <name type="scientific">Caerostris darwini</name>
    <dbReference type="NCBI Taxonomy" id="1538125"/>
    <lineage>
        <taxon>Eukaryota</taxon>
        <taxon>Metazoa</taxon>
        <taxon>Ecdysozoa</taxon>
        <taxon>Arthropoda</taxon>
        <taxon>Chelicerata</taxon>
        <taxon>Arachnida</taxon>
        <taxon>Araneae</taxon>
        <taxon>Araneomorphae</taxon>
        <taxon>Entelegynae</taxon>
        <taxon>Araneoidea</taxon>
        <taxon>Araneidae</taxon>
        <taxon>Caerostris</taxon>
    </lineage>
</organism>
<evidence type="ECO:0000256" key="9">
    <source>
        <dbReference type="ARBA" id="ARBA00023136"/>
    </source>
</evidence>
<evidence type="ECO:0000256" key="2">
    <source>
        <dbReference type="ARBA" id="ARBA00022475"/>
    </source>
</evidence>
<feature type="domain" description="Cadherin" evidence="12">
    <location>
        <begin position="384"/>
        <end position="499"/>
    </location>
</feature>
<feature type="domain" description="Cadherin" evidence="12">
    <location>
        <begin position="263"/>
        <end position="383"/>
    </location>
</feature>
<dbReference type="InterPro" id="IPR039808">
    <property type="entry name" value="Cadherin"/>
</dbReference>
<dbReference type="GO" id="GO:0016477">
    <property type="term" value="P:cell migration"/>
    <property type="evidence" value="ECO:0007669"/>
    <property type="project" value="TreeGrafter"/>
</dbReference>
<dbReference type="PROSITE" id="PS00232">
    <property type="entry name" value="CADHERIN_1"/>
    <property type="match status" value="2"/>
</dbReference>
<evidence type="ECO:0000256" key="7">
    <source>
        <dbReference type="ARBA" id="ARBA00022889"/>
    </source>
</evidence>
<evidence type="ECO:0000256" key="11">
    <source>
        <dbReference type="PROSITE-ProRule" id="PRU00043"/>
    </source>
</evidence>
<reference evidence="13 14" key="1">
    <citation type="submission" date="2021-06" db="EMBL/GenBank/DDBJ databases">
        <title>Caerostris darwini draft genome.</title>
        <authorList>
            <person name="Kono N."/>
            <person name="Arakawa K."/>
        </authorList>
    </citation>
    <scope>NUCLEOTIDE SEQUENCE [LARGE SCALE GENOMIC DNA]</scope>
</reference>
<dbReference type="PROSITE" id="PS50268">
    <property type="entry name" value="CADHERIN_2"/>
    <property type="match status" value="4"/>
</dbReference>
<dbReference type="GO" id="GO:0045296">
    <property type="term" value="F:cadherin binding"/>
    <property type="evidence" value="ECO:0007669"/>
    <property type="project" value="TreeGrafter"/>
</dbReference>
<evidence type="ECO:0000256" key="4">
    <source>
        <dbReference type="ARBA" id="ARBA00022729"/>
    </source>
</evidence>
<dbReference type="SUPFAM" id="SSF49313">
    <property type="entry name" value="Cadherin-like"/>
    <property type="match status" value="4"/>
</dbReference>
<accession>A0AAV4S2L6</accession>
<evidence type="ECO:0000256" key="8">
    <source>
        <dbReference type="ARBA" id="ARBA00022989"/>
    </source>
</evidence>
<evidence type="ECO:0000256" key="6">
    <source>
        <dbReference type="ARBA" id="ARBA00022837"/>
    </source>
</evidence>
<keyword evidence="4" id="KW-0732">Signal</keyword>
<feature type="domain" description="Cadherin" evidence="12">
    <location>
        <begin position="146"/>
        <end position="262"/>
    </location>
</feature>
<dbReference type="Gene3D" id="2.60.40.60">
    <property type="entry name" value="Cadherins"/>
    <property type="match status" value="5"/>
</dbReference>
<keyword evidence="6 11" id="KW-0106">Calcium</keyword>
<dbReference type="CDD" id="cd11304">
    <property type="entry name" value="Cadherin_repeat"/>
    <property type="match status" value="4"/>
</dbReference>
<proteinExistence type="predicted"/>
<protein>
    <submittedName>
        <fullName evidence="13">Cadherin-87A</fullName>
    </submittedName>
</protein>
<name>A0AAV4S2L6_9ARAC</name>
<dbReference type="FunFam" id="2.60.40.60:FF:000098">
    <property type="entry name" value="cadherin-23 isoform X1"/>
    <property type="match status" value="1"/>
</dbReference>
<dbReference type="PANTHER" id="PTHR24027:SF438">
    <property type="entry name" value="CADHERIN 23"/>
    <property type="match status" value="1"/>
</dbReference>
<dbReference type="SMART" id="SM00112">
    <property type="entry name" value="CA"/>
    <property type="match status" value="4"/>
</dbReference>
<evidence type="ECO:0000256" key="10">
    <source>
        <dbReference type="ARBA" id="ARBA00059331"/>
    </source>
</evidence>
<dbReference type="EMBL" id="BPLQ01007167">
    <property type="protein sequence ID" value="GIY28320.1"/>
    <property type="molecule type" value="Genomic_DNA"/>
</dbReference>
<comment type="function">
    <text evidence="10">Cadherins are calcium-dependent cell adhesion proteins. They preferentially interact with themselves in a homophilic manner in connecting cells.</text>
</comment>
<dbReference type="GO" id="GO:0016342">
    <property type="term" value="C:catenin complex"/>
    <property type="evidence" value="ECO:0007669"/>
    <property type="project" value="TreeGrafter"/>
</dbReference>
<dbReference type="InterPro" id="IPR015919">
    <property type="entry name" value="Cadherin-like_sf"/>
</dbReference>
<evidence type="ECO:0000256" key="1">
    <source>
        <dbReference type="ARBA" id="ARBA00004251"/>
    </source>
</evidence>
<dbReference type="Proteomes" id="UP001054837">
    <property type="component" value="Unassembled WGS sequence"/>
</dbReference>
<keyword evidence="9" id="KW-0472">Membrane</keyword>
<dbReference type="AlphaFoldDB" id="A0AAV4S2L6"/>
<dbReference type="GO" id="GO:0008013">
    <property type="term" value="F:beta-catenin binding"/>
    <property type="evidence" value="ECO:0007669"/>
    <property type="project" value="TreeGrafter"/>
</dbReference>
<dbReference type="Pfam" id="PF00028">
    <property type="entry name" value="Cadherin"/>
    <property type="match status" value="2"/>
</dbReference>
<dbReference type="InterPro" id="IPR020894">
    <property type="entry name" value="Cadherin_CS"/>
</dbReference>
<keyword evidence="8" id="KW-1133">Transmembrane helix</keyword>
<dbReference type="GO" id="GO:0005509">
    <property type="term" value="F:calcium ion binding"/>
    <property type="evidence" value="ECO:0007669"/>
    <property type="project" value="UniProtKB-UniRule"/>
</dbReference>